<sequence>MDFPAGIVGAPWNWLGHLIYIPVLLWALYRAPWWRIRQGEGQHLFLGACALAVVLWSIRAGVTPGLNFHLLGASLITLMFGWEFAIIILSIALAGITGYGRAGWDMFSLNGVMMILLPVLVSYRIFLIVDRKMPNFFIYVLACGFFGAGLTIAVAGLGAMLVLWLGGVYSIDYLANNYLPYFPLLMFPEGFLNGWLTAVLVGFKPHWMRTFRDERYIDGK</sequence>
<dbReference type="EMBL" id="QPJY01000001">
    <property type="protein sequence ID" value="RCX33470.1"/>
    <property type="molecule type" value="Genomic_DNA"/>
</dbReference>
<evidence type="ECO:0000256" key="6">
    <source>
        <dbReference type="ARBA" id="ARBA00023136"/>
    </source>
</evidence>
<gene>
    <name evidence="8" type="ORF">DFQ59_101774</name>
</gene>
<comment type="caution">
    <text evidence="8">The sequence shown here is derived from an EMBL/GenBank/DDBJ whole genome shotgun (WGS) entry which is preliminary data.</text>
</comment>
<evidence type="ECO:0000256" key="1">
    <source>
        <dbReference type="ARBA" id="ARBA00004651"/>
    </source>
</evidence>
<feature type="transmembrane region" description="Helical" evidence="7">
    <location>
        <begin position="181"/>
        <end position="203"/>
    </location>
</feature>
<feature type="transmembrane region" description="Helical" evidence="7">
    <location>
        <begin position="70"/>
        <end position="96"/>
    </location>
</feature>
<dbReference type="InterPro" id="IPR002751">
    <property type="entry name" value="CbiM/NikMN"/>
</dbReference>
<keyword evidence="2" id="KW-0813">Transport</keyword>
<keyword evidence="6 7" id="KW-0472">Membrane</keyword>
<keyword evidence="4 7" id="KW-0812">Transmembrane</keyword>
<dbReference type="Proteomes" id="UP000252707">
    <property type="component" value="Unassembled WGS sequence"/>
</dbReference>
<evidence type="ECO:0000256" key="2">
    <source>
        <dbReference type="ARBA" id="ARBA00022448"/>
    </source>
</evidence>
<dbReference type="GO" id="GO:0000041">
    <property type="term" value="P:transition metal ion transport"/>
    <property type="evidence" value="ECO:0007669"/>
    <property type="project" value="InterPro"/>
</dbReference>
<proteinExistence type="predicted"/>
<evidence type="ECO:0000256" key="4">
    <source>
        <dbReference type="ARBA" id="ARBA00022692"/>
    </source>
</evidence>
<dbReference type="Pfam" id="PF01891">
    <property type="entry name" value="CbiM"/>
    <property type="match status" value="1"/>
</dbReference>
<evidence type="ECO:0000256" key="3">
    <source>
        <dbReference type="ARBA" id="ARBA00022475"/>
    </source>
</evidence>
<evidence type="ECO:0000256" key="7">
    <source>
        <dbReference type="SAM" id="Phobius"/>
    </source>
</evidence>
<comment type="subcellular location">
    <subcellularLocation>
        <location evidence="1">Cell membrane</location>
        <topology evidence="1">Multi-pass membrane protein</topology>
    </subcellularLocation>
</comment>
<organism evidence="8 9">
    <name type="scientific">Thioalbus denitrificans</name>
    <dbReference type="NCBI Taxonomy" id="547122"/>
    <lineage>
        <taxon>Bacteria</taxon>
        <taxon>Pseudomonadati</taxon>
        <taxon>Pseudomonadota</taxon>
        <taxon>Gammaproteobacteria</taxon>
        <taxon>Chromatiales</taxon>
        <taxon>Ectothiorhodospiraceae</taxon>
        <taxon>Thioalbus</taxon>
    </lineage>
</organism>
<feature type="transmembrane region" description="Helical" evidence="7">
    <location>
        <begin position="41"/>
        <end position="58"/>
    </location>
</feature>
<feature type="transmembrane region" description="Helical" evidence="7">
    <location>
        <begin position="108"/>
        <end position="129"/>
    </location>
</feature>
<feature type="transmembrane region" description="Helical" evidence="7">
    <location>
        <begin position="12"/>
        <end position="29"/>
    </location>
</feature>
<feature type="transmembrane region" description="Helical" evidence="7">
    <location>
        <begin position="136"/>
        <end position="169"/>
    </location>
</feature>
<keyword evidence="9" id="KW-1185">Reference proteome</keyword>
<evidence type="ECO:0000313" key="9">
    <source>
        <dbReference type="Proteomes" id="UP000252707"/>
    </source>
</evidence>
<keyword evidence="3" id="KW-1003">Cell membrane</keyword>
<protein>
    <submittedName>
        <fullName evidence="8">Putative membrane protein</fullName>
    </submittedName>
</protein>
<reference evidence="8 9" key="1">
    <citation type="submission" date="2018-07" db="EMBL/GenBank/DDBJ databases">
        <title>Genomic Encyclopedia of Type Strains, Phase IV (KMG-IV): sequencing the most valuable type-strain genomes for metagenomic binning, comparative biology and taxonomic classification.</title>
        <authorList>
            <person name="Goeker M."/>
        </authorList>
    </citation>
    <scope>NUCLEOTIDE SEQUENCE [LARGE SCALE GENOMIC DNA]</scope>
    <source>
        <strain evidence="8 9">DSM 26407</strain>
    </source>
</reference>
<evidence type="ECO:0000313" key="8">
    <source>
        <dbReference type="EMBL" id="RCX33470.1"/>
    </source>
</evidence>
<accession>A0A369CHB6</accession>
<dbReference type="AlphaFoldDB" id="A0A369CHB6"/>
<evidence type="ECO:0000256" key="5">
    <source>
        <dbReference type="ARBA" id="ARBA00022989"/>
    </source>
</evidence>
<dbReference type="RefSeq" id="WP_114278302.1">
    <property type="nucleotide sequence ID" value="NZ_QPJY01000001.1"/>
</dbReference>
<keyword evidence="5 7" id="KW-1133">Transmembrane helix</keyword>
<dbReference type="Gene3D" id="1.10.1760.20">
    <property type="match status" value="1"/>
</dbReference>
<dbReference type="OrthoDB" id="5297929at2"/>
<dbReference type="GO" id="GO:0005886">
    <property type="term" value="C:plasma membrane"/>
    <property type="evidence" value="ECO:0007669"/>
    <property type="project" value="UniProtKB-SubCell"/>
</dbReference>
<name>A0A369CHB6_9GAMM</name>